<feature type="compositionally biased region" description="Low complexity" evidence="3">
    <location>
        <begin position="445"/>
        <end position="472"/>
    </location>
</feature>
<dbReference type="InterPro" id="IPR036322">
    <property type="entry name" value="WD40_repeat_dom_sf"/>
</dbReference>
<evidence type="ECO:0000256" key="1">
    <source>
        <dbReference type="ARBA" id="ARBA00022574"/>
    </source>
</evidence>
<dbReference type="SUPFAM" id="SSF50978">
    <property type="entry name" value="WD40 repeat-like"/>
    <property type="match status" value="1"/>
</dbReference>
<gene>
    <name evidence="4" type="ORF">COHA_007837</name>
</gene>
<evidence type="ECO:0000313" key="5">
    <source>
        <dbReference type="Proteomes" id="UP001205105"/>
    </source>
</evidence>
<comment type="caution">
    <text evidence="4">The sequence shown here is derived from an EMBL/GenBank/DDBJ whole genome shotgun (WGS) entry which is preliminary data.</text>
</comment>
<evidence type="ECO:0000256" key="2">
    <source>
        <dbReference type="ARBA" id="ARBA00022737"/>
    </source>
</evidence>
<dbReference type="AlphaFoldDB" id="A0AAD5DME7"/>
<dbReference type="InterPro" id="IPR001680">
    <property type="entry name" value="WD40_rpt"/>
</dbReference>
<evidence type="ECO:0000256" key="3">
    <source>
        <dbReference type="SAM" id="MobiDB-lite"/>
    </source>
</evidence>
<dbReference type="PANTHER" id="PTHR14107:SF16">
    <property type="entry name" value="AT02583P"/>
    <property type="match status" value="1"/>
</dbReference>
<feature type="region of interest" description="Disordered" evidence="3">
    <location>
        <begin position="407"/>
        <end position="472"/>
    </location>
</feature>
<keyword evidence="1" id="KW-0853">WD repeat</keyword>
<keyword evidence="2" id="KW-0677">Repeat</keyword>
<dbReference type="Proteomes" id="UP001205105">
    <property type="component" value="Unassembled WGS sequence"/>
</dbReference>
<sequence length="569" mass="60160">MLQVAALKSALRAPEGKWAASSERRATINYSPDLPVQLSLAVLHDDGDEAPTEFLIFSAQNFLHICYPAALDREPLRFLDFRHLGGPTAAGPVFPTCHAHTPVCRDEFDLAVGLSTGEVVLLSLRAQLRAPPTSTRPITSLSFNPDGSSNASRCVALAWLPGTEGTALVVAHRNGVVLLYHKVLGSSSEPRLLARTSSQQAMKPAVTQLQGPGAGGGVNAAAVAPDGLHIAVACKDGVLRVYALPSGGLVAGFKSYYGGLHCCAWSPDGRYVAAGGEDDLVAIYGLAERCVVAYCQGHHSWVSGLAFDPWAPGWVHGDTPEQQQQPQPPEQPVQQQSEQQQQEQQEQPEPQQAEQAQQQGQQGQQAAGALAPGGERDRVYRLASMGQDCQLALWDIVVTEESVAAAQQASSVNNSPERERPGLPLPHKRRGRSSSPSKRLAHAQGHSSSGAESSRGSGMFRTRSSASSASAATAADPGALPAALATGLISPPLPRADWQLVTPVAQGRVHPEPCSSLVYSPQALYTACHGACLRRWARPQPGQQPAPAGPAAVQRPTSSVRSGRHSVDR</sequence>
<evidence type="ECO:0000313" key="4">
    <source>
        <dbReference type="EMBL" id="KAI7838380.1"/>
    </source>
</evidence>
<organism evidence="4 5">
    <name type="scientific">Chlorella ohadii</name>
    <dbReference type="NCBI Taxonomy" id="2649997"/>
    <lineage>
        <taxon>Eukaryota</taxon>
        <taxon>Viridiplantae</taxon>
        <taxon>Chlorophyta</taxon>
        <taxon>core chlorophytes</taxon>
        <taxon>Trebouxiophyceae</taxon>
        <taxon>Chlorellales</taxon>
        <taxon>Chlorellaceae</taxon>
        <taxon>Chlorella clade</taxon>
        <taxon>Chlorella</taxon>
    </lineage>
</organism>
<dbReference type="InterPro" id="IPR051362">
    <property type="entry name" value="WD_repeat_creC_regulators"/>
</dbReference>
<dbReference type="SMART" id="SM00320">
    <property type="entry name" value="WD40"/>
    <property type="match status" value="5"/>
</dbReference>
<dbReference type="EMBL" id="JADXDR010000128">
    <property type="protein sequence ID" value="KAI7838380.1"/>
    <property type="molecule type" value="Genomic_DNA"/>
</dbReference>
<name>A0AAD5DME7_9CHLO</name>
<dbReference type="PANTHER" id="PTHR14107">
    <property type="entry name" value="WD REPEAT PROTEIN"/>
    <property type="match status" value="1"/>
</dbReference>
<feature type="compositionally biased region" description="Low complexity" evidence="3">
    <location>
        <begin position="332"/>
        <end position="372"/>
    </location>
</feature>
<proteinExistence type="predicted"/>
<keyword evidence="5" id="KW-1185">Reference proteome</keyword>
<accession>A0AAD5DME7</accession>
<feature type="region of interest" description="Disordered" evidence="3">
    <location>
        <begin position="313"/>
        <end position="372"/>
    </location>
</feature>
<dbReference type="Pfam" id="PF00400">
    <property type="entry name" value="WD40"/>
    <property type="match status" value="2"/>
</dbReference>
<feature type="region of interest" description="Disordered" evidence="3">
    <location>
        <begin position="538"/>
        <end position="569"/>
    </location>
</feature>
<reference evidence="4" key="1">
    <citation type="submission" date="2020-11" db="EMBL/GenBank/DDBJ databases">
        <title>Chlorella ohadii genome sequencing and assembly.</title>
        <authorList>
            <person name="Murik O."/>
            <person name="Treves H."/>
            <person name="Kedem I."/>
            <person name="Shotland Y."/>
            <person name="Kaplan A."/>
        </authorList>
    </citation>
    <scope>NUCLEOTIDE SEQUENCE</scope>
    <source>
        <strain evidence="4">1</strain>
    </source>
</reference>
<dbReference type="Gene3D" id="2.130.10.10">
    <property type="entry name" value="YVTN repeat-like/Quinoprotein amine dehydrogenase"/>
    <property type="match status" value="1"/>
</dbReference>
<dbReference type="InterPro" id="IPR015943">
    <property type="entry name" value="WD40/YVTN_repeat-like_dom_sf"/>
</dbReference>
<protein>
    <submittedName>
        <fullName evidence="4">Uncharacterized protein</fullName>
    </submittedName>
</protein>